<dbReference type="EMBL" id="LC066374">
    <property type="protein sequence ID" value="BAT27081.1"/>
    <property type="molecule type" value="Genomic_DNA"/>
</dbReference>
<dbReference type="AlphaFoldDB" id="A0A0N7KXJ3"/>
<evidence type="ECO:0000313" key="1">
    <source>
        <dbReference type="EMBL" id="BAT27081.1"/>
    </source>
</evidence>
<organism evidence="1">
    <name type="scientific">Aurantimonas coralicida</name>
    <dbReference type="NCBI Taxonomy" id="182270"/>
    <lineage>
        <taxon>Bacteria</taxon>
        <taxon>Pseudomonadati</taxon>
        <taxon>Pseudomonadota</taxon>
        <taxon>Alphaproteobacteria</taxon>
        <taxon>Hyphomicrobiales</taxon>
        <taxon>Aurantimonadaceae</taxon>
        <taxon>Aurantimonas</taxon>
    </lineage>
</organism>
<proteinExistence type="predicted"/>
<accession>A0A0N7KXJ3</accession>
<sequence length="92" mass="10009">MITTEGTTMSASKLFIVQQFVKQGRRLGNGQTMQFKTAEEARQRADRDGTRLGHVVGVVAVEQTVDVETGEVLEEPVVLTRHGEVPAEVAGE</sequence>
<protein>
    <submittedName>
        <fullName evidence="1">Uncharacterized protein</fullName>
    </submittedName>
</protein>
<name>A0A0N7KXJ3_9HYPH</name>
<reference evidence="1" key="1">
    <citation type="journal article" date="2015" name="Proc. Natl. Acad. Sci. U.S.A.">
        <title>Bacterial clade with the ribosomal RNA operon on a small plasmid rather than the chromosome.</title>
        <authorList>
            <person name="Anda M."/>
            <person name="Ohtsubo Y."/>
            <person name="Okubo T."/>
            <person name="Sugawara M."/>
            <person name="Nagata Y."/>
            <person name="Tsuda M."/>
            <person name="Minamisawa K."/>
            <person name="Mitsui H."/>
        </authorList>
    </citation>
    <scope>NUCLEOTIDE SEQUENCE</scope>
    <source>
        <strain evidence="1">DSM 14790</strain>
    </source>
</reference>